<keyword evidence="2" id="KW-1185">Reference proteome</keyword>
<dbReference type="PANTHER" id="PTHR36039:SF2">
    <property type="entry name" value="RNA LIGASE_CYCLIC NUCLEOTIDE PHOSPHODIESTERASE FAMILY PROTEIN"/>
    <property type="match status" value="1"/>
</dbReference>
<dbReference type="RefSeq" id="WP_221026165.1">
    <property type="nucleotide sequence ID" value="NZ_JAIEZQ010000003.1"/>
</dbReference>
<sequence>MQSVELLLDPATDTRVRDQWQLLVEAELPSQARHTGPTNAPHVTLAVRDAVDPAAEPRLREVAATLPLPVRLGPVAVFGRHRYVLVLLLVVDTRLLALHAAVAAALGRHGLGDPLTEPGRWTPHVTLARGLGAVEVGRALEALGGGTPVEGAAVDCRRWDSETRRAWSLRE</sequence>
<protein>
    <submittedName>
        <fullName evidence="1">2'-5' RNA ligase family protein</fullName>
    </submittedName>
</protein>
<name>A0ABS7RMT6_9ACTN</name>
<dbReference type="SUPFAM" id="SSF55144">
    <property type="entry name" value="LigT-like"/>
    <property type="match status" value="1"/>
</dbReference>
<dbReference type="Pfam" id="PF13563">
    <property type="entry name" value="2_5_RNA_ligase2"/>
    <property type="match status" value="1"/>
</dbReference>
<organism evidence="1 2">
    <name type="scientific">Nocardioides jiangsuensis</name>
    <dbReference type="NCBI Taxonomy" id="2866161"/>
    <lineage>
        <taxon>Bacteria</taxon>
        <taxon>Bacillati</taxon>
        <taxon>Actinomycetota</taxon>
        <taxon>Actinomycetes</taxon>
        <taxon>Propionibacteriales</taxon>
        <taxon>Nocardioidaceae</taxon>
        <taxon>Nocardioides</taxon>
    </lineage>
</organism>
<dbReference type="EMBL" id="JAIEZQ010000003">
    <property type="protein sequence ID" value="MBY9076352.1"/>
    <property type="molecule type" value="Genomic_DNA"/>
</dbReference>
<comment type="caution">
    <text evidence="1">The sequence shown here is derived from an EMBL/GenBank/DDBJ whole genome shotgun (WGS) entry which is preliminary data.</text>
</comment>
<dbReference type="GO" id="GO:0016874">
    <property type="term" value="F:ligase activity"/>
    <property type="evidence" value="ECO:0007669"/>
    <property type="project" value="UniProtKB-KW"/>
</dbReference>
<keyword evidence="1" id="KW-0436">Ligase</keyword>
<reference evidence="1 2" key="1">
    <citation type="submission" date="2021-08" db="EMBL/GenBank/DDBJ databases">
        <title>Nocardioides bacterium WL0053 sp. nov., isolated from the sediment.</title>
        <authorList>
            <person name="Wang L."/>
            <person name="Zhang D."/>
            <person name="Zhang A."/>
        </authorList>
    </citation>
    <scope>NUCLEOTIDE SEQUENCE [LARGE SCALE GENOMIC DNA]</scope>
    <source>
        <strain evidence="1 2">WL0053</strain>
    </source>
</reference>
<dbReference type="PANTHER" id="PTHR36039">
    <property type="match status" value="1"/>
</dbReference>
<dbReference type="Proteomes" id="UP000754710">
    <property type="component" value="Unassembled WGS sequence"/>
</dbReference>
<evidence type="ECO:0000313" key="2">
    <source>
        <dbReference type="Proteomes" id="UP000754710"/>
    </source>
</evidence>
<proteinExistence type="predicted"/>
<gene>
    <name evidence="1" type="ORF">K1X13_16080</name>
</gene>
<accession>A0ABS7RMT6</accession>
<dbReference type="InterPro" id="IPR009097">
    <property type="entry name" value="Cyclic_Pdiesterase"/>
</dbReference>
<evidence type="ECO:0000313" key="1">
    <source>
        <dbReference type="EMBL" id="MBY9076352.1"/>
    </source>
</evidence>
<dbReference type="Gene3D" id="3.90.1140.10">
    <property type="entry name" value="Cyclic phosphodiesterase"/>
    <property type="match status" value="1"/>
</dbReference>